<sequence length="768" mass="86690">MSRIIFRSGPPFTELAQHNTSCTLNGCFSLAEIRETVNGSCGLCTLFSEALHKCAPPHILSSDVKYNVEQKSGDESNSTMIRIDRPRNASIMIEIFADGACTRNHAVPGDGIGALFAANTSSTRSLEYAEKWLQDCADEHERCGSGLPAPLPTRILDVSDSTVRLVHCRGEIAKYACLSHCWGVRSMLKTTTSNVADFGQEIAWDLLPTTFQDAISFTRRLGLKYLWIDSLCIIQDDQSKPTDWECESSMMASTYENSYVTLAASASRDSSEGCYTRGEDLYKPRYLEALEDVSSDDTRVFACLAIPHIAWSHYHTNELFPLMQRAWGYQERMLSPRTIHFAGPELQWECGQVNRCECGTSNHDGIGYGETTQARSEVDKILYIHHMLSSTAGLHAGSSQGKYPQQDEFFKDSTSGAMKESAPNSEYYKQVSKWDSSKWNEPTVVSDSSAISWRRMMRRYAQLYLTFPHDIFPALSGLATSWKSHKPDTYLAGLWKSSLIHDLLWYMIRPRPRLQDWRAPSWSWASVNSPDYQQRYNHFSLQGVENTRNYVAEGTKIIDAQCRPFGPDPTGRLSEGYVVLQCKALSATLWRWQVAGPIPEHSTNYTSTEDFRLSIAGNLIAPPDFAPDTSFSDPASGSYLENGAEVQVLALAVTKWCESRVYSETTETAPIADSPIYCIVVCRRRDSQEYERIGYVCLHHISISDQSLLSDDERDFQTPPSTWKQPKIPRQEQRQKGIDVDFELWKYEAHCKLAKKMDESGVQMFKIV</sequence>
<evidence type="ECO:0000256" key="1">
    <source>
        <dbReference type="SAM" id="MobiDB-lite"/>
    </source>
</evidence>
<gene>
    <name evidence="3" type="ORF">EJ04DRAFT_576576</name>
</gene>
<keyword evidence="4" id="KW-1185">Reference proteome</keyword>
<reference evidence="3" key="1">
    <citation type="journal article" date="2020" name="Stud. Mycol.">
        <title>101 Dothideomycetes genomes: a test case for predicting lifestyles and emergence of pathogens.</title>
        <authorList>
            <person name="Haridas S."/>
            <person name="Albert R."/>
            <person name="Binder M."/>
            <person name="Bloem J."/>
            <person name="Labutti K."/>
            <person name="Salamov A."/>
            <person name="Andreopoulos B."/>
            <person name="Baker S."/>
            <person name="Barry K."/>
            <person name="Bills G."/>
            <person name="Bluhm B."/>
            <person name="Cannon C."/>
            <person name="Castanera R."/>
            <person name="Culley D."/>
            <person name="Daum C."/>
            <person name="Ezra D."/>
            <person name="Gonzalez J."/>
            <person name="Henrissat B."/>
            <person name="Kuo A."/>
            <person name="Liang C."/>
            <person name="Lipzen A."/>
            <person name="Lutzoni F."/>
            <person name="Magnuson J."/>
            <person name="Mondo S."/>
            <person name="Nolan M."/>
            <person name="Ohm R."/>
            <person name="Pangilinan J."/>
            <person name="Park H.-J."/>
            <person name="Ramirez L."/>
            <person name="Alfaro M."/>
            <person name="Sun H."/>
            <person name="Tritt A."/>
            <person name="Yoshinaga Y."/>
            <person name="Zwiers L.-H."/>
            <person name="Turgeon B."/>
            <person name="Goodwin S."/>
            <person name="Spatafora J."/>
            <person name="Crous P."/>
            <person name="Grigoriev I."/>
        </authorList>
    </citation>
    <scope>NUCLEOTIDE SEQUENCE</scope>
    <source>
        <strain evidence="3">CBS 125425</strain>
    </source>
</reference>
<protein>
    <submittedName>
        <fullName evidence="3">HET-domain-containing protein</fullName>
    </submittedName>
</protein>
<feature type="region of interest" description="Disordered" evidence="1">
    <location>
        <begin position="712"/>
        <end position="735"/>
    </location>
</feature>
<evidence type="ECO:0000259" key="2">
    <source>
        <dbReference type="Pfam" id="PF06985"/>
    </source>
</evidence>
<dbReference type="InterPro" id="IPR010730">
    <property type="entry name" value="HET"/>
</dbReference>
<evidence type="ECO:0000313" key="3">
    <source>
        <dbReference type="EMBL" id="KAF2734877.1"/>
    </source>
</evidence>
<evidence type="ECO:0000313" key="4">
    <source>
        <dbReference type="Proteomes" id="UP000799444"/>
    </source>
</evidence>
<proteinExistence type="predicted"/>
<dbReference type="Proteomes" id="UP000799444">
    <property type="component" value="Unassembled WGS sequence"/>
</dbReference>
<name>A0A9P4V029_9PLEO</name>
<dbReference type="AlphaFoldDB" id="A0A9P4V029"/>
<organism evidence="3 4">
    <name type="scientific">Polyplosphaeria fusca</name>
    <dbReference type="NCBI Taxonomy" id="682080"/>
    <lineage>
        <taxon>Eukaryota</taxon>
        <taxon>Fungi</taxon>
        <taxon>Dikarya</taxon>
        <taxon>Ascomycota</taxon>
        <taxon>Pezizomycotina</taxon>
        <taxon>Dothideomycetes</taxon>
        <taxon>Pleosporomycetidae</taxon>
        <taxon>Pleosporales</taxon>
        <taxon>Tetraplosphaeriaceae</taxon>
        <taxon>Polyplosphaeria</taxon>
    </lineage>
</organism>
<accession>A0A9P4V029</accession>
<dbReference type="Pfam" id="PF06985">
    <property type="entry name" value="HET"/>
    <property type="match status" value="1"/>
</dbReference>
<feature type="domain" description="Heterokaryon incompatibility" evidence="2">
    <location>
        <begin position="175"/>
        <end position="331"/>
    </location>
</feature>
<dbReference type="PANTHER" id="PTHR33112:SF9">
    <property type="entry name" value="HETEROKARYON INCOMPATIBILITY DOMAIN-CONTAINING PROTEIN"/>
    <property type="match status" value="1"/>
</dbReference>
<dbReference type="OrthoDB" id="3486565at2759"/>
<comment type="caution">
    <text evidence="3">The sequence shown here is derived from an EMBL/GenBank/DDBJ whole genome shotgun (WGS) entry which is preliminary data.</text>
</comment>
<dbReference type="PANTHER" id="PTHR33112">
    <property type="entry name" value="DOMAIN PROTEIN, PUTATIVE-RELATED"/>
    <property type="match status" value="1"/>
</dbReference>
<dbReference type="EMBL" id="ML996142">
    <property type="protein sequence ID" value="KAF2734877.1"/>
    <property type="molecule type" value="Genomic_DNA"/>
</dbReference>